<evidence type="ECO:0000313" key="2">
    <source>
        <dbReference type="EMBL" id="CAA9499672.1"/>
    </source>
</evidence>
<feature type="non-terminal residue" evidence="2">
    <location>
        <position position="1"/>
    </location>
</feature>
<gene>
    <name evidence="2" type="ORF">AVDCRST_MAG31-289</name>
</gene>
<feature type="region of interest" description="Disordered" evidence="1">
    <location>
        <begin position="1"/>
        <end position="31"/>
    </location>
</feature>
<sequence length="102" mass="10139">CRPSPKSAPVSPGTLRTRSSISGIARKPPASCPTCAPPPSCTRWPSAGMSRGCSTKANSLIARSTSRLGSARPPSCGSRAFSGRKTMAATGGCSTACASAPG</sequence>
<proteinExistence type="predicted"/>
<accession>A0A6J4SHP1</accession>
<protein>
    <submittedName>
        <fullName evidence="2">His repressor</fullName>
    </submittedName>
</protein>
<reference evidence="2" key="1">
    <citation type="submission" date="2020-02" db="EMBL/GenBank/DDBJ databases">
        <authorList>
            <person name="Meier V. D."/>
        </authorList>
    </citation>
    <scope>NUCLEOTIDE SEQUENCE</scope>
    <source>
        <strain evidence="2">AVDCRST_MAG31</strain>
    </source>
</reference>
<dbReference type="EMBL" id="CADCWA010000017">
    <property type="protein sequence ID" value="CAA9499672.1"/>
    <property type="molecule type" value="Genomic_DNA"/>
</dbReference>
<evidence type="ECO:0000256" key="1">
    <source>
        <dbReference type="SAM" id="MobiDB-lite"/>
    </source>
</evidence>
<dbReference type="AlphaFoldDB" id="A0A6J4SHP1"/>
<name>A0A6J4SHP1_9SPHN</name>
<feature type="non-terminal residue" evidence="2">
    <location>
        <position position="102"/>
    </location>
</feature>
<organism evidence="2">
    <name type="scientific">uncultured Sphingomonas sp</name>
    <dbReference type="NCBI Taxonomy" id="158754"/>
    <lineage>
        <taxon>Bacteria</taxon>
        <taxon>Pseudomonadati</taxon>
        <taxon>Pseudomonadota</taxon>
        <taxon>Alphaproteobacteria</taxon>
        <taxon>Sphingomonadales</taxon>
        <taxon>Sphingomonadaceae</taxon>
        <taxon>Sphingomonas</taxon>
        <taxon>environmental samples</taxon>
    </lineage>
</organism>